<keyword evidence="6" id="KW-0456">Lyase</keyword>
<evidence type="ECO:0000256" key="2">
    <source>
        <dbReference type="ARBA" id="ARBA00004754"/>
    </source>
</evidence>
<feature type="region of interest" description="Disordered" evidence="7">
    <location>
        <begin position="68"/>
        <end position="88"/>
    </location>
</feature>
<dbReference type="PANTHER" id="PTHR43466:SF1">
    <property type="entry name" value="2-OXO-4-HYDROXY-4-CARBOXY-5-UREIDOIMIDAZOLINE DECARBOXYLASE-RELATED"/>
    <property type="match status" value="1"/>
</dbReference>
<comment type="catalytic activity">
    <reaction evidence="1">
        <text>5-hydroxy-2-oxo-4-ureido-2,5-dihydro-1H-imidazole-5-carboxylate + H(+) = (S)-allantoin + CO2</text>
        <dbReference type="Rhea" id="RHEA:26301"/>
        <dbReference type="ChEBI" id="CHEBI:15378"/>
        <dbReference type="ChEBI" id="CHEBI:15678"/>
        <dbReference type="ChEBI" id="CHEBI:16526"/>
        <dbReference type="ChEBI" id="CHEBI:58639"/>
        <dbReference type="EC" id="4.1.1.97"/>
    </reaction>
</comment>
<evidence type="ECO:0000256" key="5">
    <source>
        <dbReference type="ARBA" id="ARBA00022793"/>
    </source>
</evidence>
<evidence type="ECO:0000256" key="4">
    <source>
        <dbReference type="ARBA" id="ARBA00022631"/>
    </source>
</evidence>
<comment type="pathway">
    <text evidence="2">Purine metabolism; urate degradation; (S)-allantoin from urate: step 3/3.</text>
</comment>
<dbReference type="GO" id="GO:0006144">
    <property type="term" value="P:purine nucleobase metabolic process"/>
    <property type="evidence" value="ECO:0007669"/>
    <property type="project" value="UniProtKB-KW"/>
</dbReference>
<evidence type="ECO:0000259" key="8">
    <source>
        <dbReference type="Pfam" id="PF09349"/>
    </source>
</evidence>
<dbReference type="AlphaFoldDB" id="A0A2T0LWH1"/>
<sequence>MTELRLSEFNSADPGRIRPVLHECLPVPRWVDAVLTGRPYPDRDALLRAADLTLRADEIHAAMRAHPRIGERPASGPASTEQSGVDTEAAERFRAANAEYERRFGHVYLVCASGRTGDELLADLRARLGNDPGTELAVAGRELVRIARLRLERAVPA</sequence>
<feature type="domain" description="Oxo-4-hydroxy-4-carboxy-5-ureidoimidazoline decarboxylase" evidence="8">
    <location>
        <begin position="10"/>
        <end position="152"/>
    </location>
</feature>
<dbReference type="SUPFAM" id="SSF158694">
    <property type="entry name" value="UraD-Like"/>
    <property type="match status" value="1"/>
</dbReference>
<dbReference type="InterPro" id="IPR018020">
    <property type="entry name" value="OHCU_decarboxylase"/>
</dbReference>
<dbReference type="Proteomes" id="UP000238362">
    <property type="component" value="Unassembled WGS sequence"/>
</dbReference>
<organism evidence="9 10">
    <name type="scientific">Prauserella shujinwangii</name>
    <dbReference type="NCBI Taxonomy" id="1453103"/>
    <lineage>
        <taxon>Bacteria</taxon>
        <taxon>Bacillati</taxon>
        <taxon>Actinomycetota</taxon>
        <taxon>Actinomycetes</taxon>
        <taxon>Pseudonocardiales</taxon>
        <taxon>Pseudonocardiaceae</taxon>
        <taxon>Prauserella</taxon>
    </lineage>
</organism>
<accession>A0A2T0LWH1</accession>
<evidence type="ECO:0000256" key="1">
    <source>
        <dbReference type="ARBA" id="ARBA00001163"/>
    </source>
</evidence>
<evidence type="ECO:0000313" key="10">
    <source>
        <dbReference type="Proteomes" id="UP000238362"/>
    </source>
</evidence>
<keyword evidence="5" id="KW-0210">Decarboxylase</keyword>
<evidence type="ECO:0000313" key="9">
    <source>
        <dbReference type="EMBL" id="PRX48373.1"/>
    </source>
</evidence>
<proteinExistence type="predicted"/>
<evidence type="ECO:0000256" key="7">
    <source>
        <dbReference type="SAM" id="MobiDB-lite"/>
    </source>
</evidence>
<keyword evidence="4" id="KW-0659">Purine metabolism</keyword>
<evidence type="ECO:0000256" key="3">
    <source>
        <dbReference type="ARBA" id="ARBA00012257"/>
    </source>
</evidence>
<dbReference type="NCBIfam" id="NF010372">
    <property type="entry name" value="PRK13798.1"/>
    <property type="match status" value="1"/>
</dbReference>
<name>A0A2T0LWH1_9PSEU</name>
<dbReference type="GO" id="GO:0051997">
    <property type="term" value="F:2-oxo-4-hydroxy-4-carboxy-5-ureidoimidazoline decarboxylase activity"/>
    <property type="evidence" value="ECO:0007669"/>
    <property type="project" value="UniProtKB-EC"/>
</dbReference>
<dbReference type="InterPro" id="IPR036778">
    <property type="entry name" value="OHCU_decarboxylase_sf"/>
</dbReference>
<keyword evidence="10" id="KW-1185">Reference proteome</keyword>
<evidence type="ECO:0000256" key="6">
    <source>
        <dbReference type="ARBA" id="ARBA00023239"/>
    </source>
</evidence>
<reference evidence="9 10" key="1">
    <citation type="submission" date="2018-03" db="EMBL/GenBank/DDBJ databases">
        <title>Genomic Encyclopedia of Type Strains, Phase III (KMG-III): the genomes of soil and plant-associated and newly described type strains.</title>
        <authorList>
            <person name="Whitman W."/>
        </authorList>
    </citation>
    <scope>NUCLEOTIDE SEQUENCE [LARGE SCALE GENOMIC DNA]</scope>
    <source>
        <strain evidence="9 10">CGMCC 4.7125</strain>
    </source>
</reference>
<comment type="caution">
    <text evidence="9">The sequence shown here is derived from an EMBL/GenBank/DDBJ whole genome shotgun (WGS) entry which is preliminary data.</text>
</comment>
<dbReference type="PANTHER" id="PTHR43466">
    <property type="entry name" value="2-OXO-4-HYDROXY-4-CARBOXY-5-UREIDOIMIDAZOLINE DECARBOXYLASE-RELATED"/>
    <property type="match status" value="1"/>
</dbReference>
<dbReference type="GO" id="GO:0019628">
    <property type="term" value="P:urate catabolic process"/>
    <property type="evidence" value="ECO:0007669"/>
    <property type="project" value="TreeGrafter"/>
</dbReference>
<dbReference type="EC" id="4.1.1.97" evidence="3"/>
<dbReference type="Gene3D" id="1.10.3330.10">
    <property type="entry name" value="Oxo-4-hydroxy-4-carboxy-5-ureidoimidazoline decarboxylase"/>
    <property type="match status" value="1"/>
</dbReference>
<gene>
    <name evidence="9" type="ORF">B0I33_104189</name>
</gene>
<dbReference type="RefSeq" id="WP_106178468.1">
    <property type="nucleotide sequence ID" value="NZ_PVNH01000004.1"/>
</dbReference>
<dbReference type="EMBL" id="PVNH01000004">
    <property type="protein sequence ID" value="PRX48373.1"/>
    <property type="molecule type" value="Genomic_DNA"/>
</dbReference>
<dbReference type="Pfam" id="PF09349">
    <property type="entry name" value="OHCU_decarbox"/>
    <property type="match status" value="1"/>
</dbReference>
<dbReference type="OrthoDB" id="5243781at2"/>
<protein>
    <recommendedName>
        <fullName evidence="3">2-oxo-4-hydroxy-4-carboxy-5-ureidoimidazoline decarboxylase</fullName>
        <ecNumber evidence="3">4.1.1.97</ecNumber>
    </recommendedName>
</protein>